<comment type="caution">
    <text evidence="1">The sequence shown here is derived from an EMBL/GenBank/DDBJ whole genome shotgun (WGS) entry which is preliminary data.</text>
</comment>
<protein>
    <submittedName>
        <fullName evidence="1">Uncharacterized protein</fullName>
    </submittedName>
</protein>
<name>A0A9X6NLV3_HYPEX</name>
<dbReference type="AlphaFoldDB" id="A0A9X6NLV3"/>
<reference evidence="2" key="1">
    <citation type="submission" date="2017-01" db="EMBL/GenBank/DDBJ databases">
        <title>Comparative genomics of anhydrobiosis in the tardigrade Hypsibius dujardini.</title>
        <authorList>
            <person name="Yoshida Y."/>
            <person name="Koutsovoulos G."/>
            <person name="Laetsch D."/>
            <person name="Stevens L."/>
            <person name="Kumar S."/>
            <person name="Horikawa D."/>
            <person name="Ishino K."/>
            <person name="Komine S."/>
            <person name="Tomita M."/>
            <person name="Blaxter M."/>
            <person name="Arakawa K."/>
        </authorList>
    </citation>
    <scope>NUCLEOTIDE SEQUENCE [LARGE SCALE GENOMIC DNA]</scope>
    <source>
        <strain evidence="2">Z151</strain>
    </source>
</reference>
<keyword evidence="2" id="KW-1185">Reference proteome</keyword>
<organism evidence="1 2">
    <name type="scientific">Hypsibius exemplaris</name>
    <name type="common">Freshwater tardigrade</name>
    <dbReference type="NCBI Taxonomy" id="2072580"/>
    <lineage>
        <taxon>Eukaryota</taxon>
        <taxon>Metazoa</taxon>
        <taxon>Ecdysozoa</taxon>
        <taxon>Tardigrada</taxon>
        <taxon>Eutardigrada</taxon>
        <taxon>Parachela</taxon>
        <taxon>Hypsibioidea</taxon>
        <taxon>Hypsibiidae</taxon>
        <taxon>Hypsibius</taxon>
    </lineage>
</organism>
<evidence type="ECO:0000313" key="1">
    <source>
        <dbReference type="EMBL" id="OWA55619.1"/>
    </source>
</evidence>
<accession>A0A9X6NLV3</accession>
<gene>
    <name evidence="1" type="ORF">BV898_20007</name>
</gene>
<proteinExistence type="predicted"/>
<evidence type="ECO:0000313" key="2">
    <source>
        <dbReference type="Proteomes" id="UP000192578"/>
    </source>
</evidence>
<dbReference type="EMBL" id="MTYJ01001092">
    <property type="protein sequence ID" value="OWA55619.1"/>
    <property type="molecule type" value="Genomic_DNA"/>
</dbReference>
<sequence>MFSPIQPRFQTTEKPNSAATLNKLLNLQQWNGTWNLNEELARLSNVTVTEIHSAVPGLNDAVLGTLLAVTVVKERFAQQTDVWQAIINKATAFLDKQPNQAAIQSGFSALRLIIKRN</sequence>
<dbReference type="Proteomes" id="UP000192578">
    <property type="component" value="Unassembled WGS sequence"/>
</dbReference>